<dbReference type="GO" id="GO:0003777">
    <property type="term" value="F:microtubule motor activity"/>
    <property type="evidence" value="ECO:0007669"/>
    <property type="project" value="TreeGrafter"/>
</dbReference>
<dbReference type="PANTHER" id="PTHR47117:SF1">
    <property type="entry name" value="STAR-RELATED LIPID TRANSFER PROTEIN 9"/>
    <property type="match status" value="1"/>
</dbReference>
<feature type="coiled-coil region" evidence="1">
    <location>
        <begin position="2"/>
        <end position="29"/>
    </location>
</feature>
<comment type="caution">
    <text evidence="3">The sequence shown here is derived from an EMBL/GenBank/DDBJ whole genome shotgun (WGS) entry which is preliminary data.</text>
</comment>
<evidence type="ECO:0000256" key="1">
    <source>
        <dbReference type="SAM" id="Coils"/>
    </source>
</evidence>
<dbReference type="Proteomes" id="UP000242450">
    <property type="component" value="Chromosome 12"/>
</dbReference>
<reference evidence="3 4" key="1">
    <citation type="journal article" date="2018" name="Mol. Genet. Genomics">
        <title>The red deer Cervus elaphus genome CerEla1.0: sequencing, annotating, genes, and chromosomes.</title>
        <authorList>
            <person name="Bana N.A."/>
            <person name="Nyiri A."/>
            <person name="Nagy J."/>
            <person name="Frank K."/>
            <person name="Nagy T."/>
            <person name="Steger V."/>
            <person name="Schiller M."/>
            <person name="Lakatos P."/>
            <person name="Sugar L."/>
            <person name="Horn P."/>
            <person name="Barta E."/>
            <person name="Orosz L."/>
        </authorList>
    </citation>
    <scope>NUCLEOTIDE SEQUENCE [LARGE SCALE GENOMIC DNA]</scope>
    <source>
        <strain evidence="3">Hungarian</strain>
    </source>
</reference>
<gene>
    <name evidence="3" type="ORF">Celaphus_00006327</name>
</gene>
<sequence>MLQEYQRAREDAKVEIARARDRLRERTEQEKLRIRQQIISQLLREEEKLHNLATSGSRCTSSDGSLSSGGTSGYNSSPALPSQLQSPDSVQHKVRN</sequence>
<evidence type="ECO:0000256" key="2">
    <source>
        <dbReference type="SAM" id="MobiDB-lite"/>
    </source>
</evidence>
<protein>
    <submittedName>
        <fullName evidence="3">Uncharacterized protein</fullName>
    </submittedName>
</protein>
<dbReference type="GO" id="GO:0005737">
    <property type="term" value="C:cytoplasm"/>
    <property type="evidence" value="ECO:0007669"/>
    <property type="project" value="TreeGrafter"/>
</dbReference>
<dbReference type="GO" id="GO:0051225">
    <property type="term" value="P:spindle assembly"/>
    <property type="evidence" value="ECO:0007669"/>
    <property type="project" value="TreeGrafter"/>
</dbReference>
<feature type="region of interest" description="Disordered" evidence="2">
    <location>
        <begin position="51"/>
        <end position="96"/>
    </location>
</feature>
<name>A0A212CUE6_CEREH</name>
<feature type="compositionally biased region" description="Low complexity" evidence="2">
    <location>
        <begin position="54"/>
        <end position="89"/>
    </location>
</feature>
<keyword evidence="1" id="KW-0175">Coiled coil</keyword>
<dbReference type="AlphaFoldDB" id="A0A212CUE6"/>
<organism evidence="3 4">
    <name type="scientific">Cervus elaphus hippelaphus</name>
    <name type="common">European red deer</name>
    <dbReference type="NCBI Taxonomy" id="46360"/>
    <lineage>
        <taxon>Eukaryota</taxon>
        <taxon>Metazoa</taxon>
        <taxon>Chordata</taxon>
        <taxon>Craniata</taxon>
        <taxon>Vertebrata</taxon>
        <taxon>Euteleostomi</taxon>
        <taxon>Mammalia</taxon>
        <taxon>Eutheria</taxon>
        <taxon>Laurasiatheria</taxon>
        <taxon>Artiodactyla</taxon>
        <taxon>Ruminantia</taxon>
        <taxon>Pecora</taxon>
        <taxon>Cervidae</taxon>
        <taxon>Cervinae</taxon>
        <taxon>Cervus</taxon>
    </lineage>
</organism>
<dbReference type="GO" id="GO:0008017">
    <property type="term" value="F:microtubule binding"/>
    <property type="evidence" value="ECO:0007669"/>
    <property type="project" value="TreeGrafter"/>
</dbReference>
<keyword evidence="4" id="KW-1185">Reference proteome</keyword>
<dbReference type="PANTHER" id="PTHR47117">
    <property type="entry name" value="STAR-RELATED LIPID TRANSFER PROTEIN 9"/>
    <property type="match status" value="1"/>
</dbReference>
<dbReference type="GO" id="GO:0005814">
    <property type="term" value="C:centriole"/>
    <property type="evidence" value="ECO:0007669"/>
    <property type="project" value="TreeGrafter"/>
</dbReference>
<evidence type="ECO:0000313" key="3">
    <source>
        <dbReference type="EMBL" id="OWK09583.1"/>
    </source>
</evidence>
<dbReference type="EMBL" id="MKHE01000012">
    <property type="protein sequence ID" value="OWK09583.1"/>
    <property type="molecule type" value="Genomic_DNA"/>
</dbReference>
<dbReference type="GO" id="GO:0005634">
    <property type="term" value="C:nucleus"/>
    <property type="evidence" value="ECO:0007669"/>
    <property type="project" value="TreeGrafter"/>
</dbReference>
<accession>A0A212CUE6</accession>
<evidence type="ECO:0000313" key="4">
    <source>
        <dbReference type="Proteomes" id="UP000242450"/>
    </source>
</evidence>
<proteinExistence type="predicted"/>
<dbReference type="OrthoDB" id="3176171at2759"/>